<dbReference type="InterPro" id="IPR002208">
    <property type="entry name" value="SecY/SEC61-alpha"/>
</dbReference>
<reference evidence="14 15" key="1">
    <citation type="submission" date="2023-04" db="EMBL/GenBank/DDBJ databases">
        <authorList>
            <person name="Hsu D."/>
        </authorList>
    </citation>
    <scope>NUCLEOTIDE SEQUENCE [LARGE SCALE GENOMIC DNA]</scope>
    <source>
        <strain evidence="14 15">MK1</strain>
    </source>
</reference>
<protein>
    <recommendedName>
        <fullName evidence="9 10">Protein translocase subunit SecY</fullName>
    </recommendedName>
</protein>
<comment type="subcellular location">
    <subcellularLocation>
        <location evidence="10">Cell membrane</location>
        <topology evidence="10">Multi-pass membrane protein</topology>
    </subcellularLocation>
    <subcellularLocation>
        <location evidence="1 12">Membrane</location>
        <topology evidence="1 12">Multi-pass membrane protein</topology>
    </subcellularLocation>
</comment>
<gene>
    <name evidence="10 14" type="primary">secY</name>
    <name evidence="14" type="ORF">MFMK1_000101</name>
</gene>
<dbReference type="HAMAP" id="MF_01465">
    <property type="entry name" value="SecY"/>
    <property type="match status" value="1"/>
</dbReference>
<dbReference type="AlphaFoldDB" id="A0AAU0UKF9"/>
<evidence type="ECO:0000313" key="15">
    <source>
        <dbReference type="Proteomes" id="UP001329915"/>
    </source>
</evidence>
<dbReference type="Pfam" id="PF00344">
    <property type="entry name" value="SecY"/>
    <property type="match status" value="1"/>
</dbReference>
<dbReference type="RefSeq" id="WP_366923244.1">
    <property type="nucleotide sequence ID" value="NZ_CP121694.1"/>
</dbReference>
<feature type="transmembrane region" description="Helical" evidence="10">
    <location>
        <begin position="176"/>
        <end position="199"/>
    </location>
</feature>
<evidence type="ECO:0000256" key="4">
    <source>
        <dbReference type="ARBA" id="ARBA00022692"/>
    </source>
</evidence>
<dbReference type="NCBIfam" id="TIGR00967">
    <property type="entry name" value="3a0501s007"/>
    <property type="match status" value="1"/>
</dbReference>
<dbReference type="GO" id="GO:0006605">
    <property type="term" value="P:protein targeting"/>
    <property type="evidence" value="ECO:0007669"/>
    <property type="project" value="UniProtKB-UniRule"/>
</dbReference>
<dbReference type="InterPro" id="IPR030659">
    <property type="entry name" value="SecY_CS"/>
</dbReference>
<feature type="transmembrane region" description="Helical" evidence="10">
    <location>
        <begin position="355"/>
        <end position="377"/>
    </location>
</feature>
<keyword evidence="4 10" id="KW-0812">Transmembrane</keyword>
<evidence type="ECO:0000313" key="14">
    <source>
        <dbReference type="EMBL" id="WRO20343.1"/>
    </source>
</evidence>
<evidence type="ECO:0000256" key="5">
    <source>
        <dbReference type="ARBA" id="ARBA00022927"/>
    </source>
</evidence>
<keyword evidence="15" id="KW-1185">Reference proteome</keyword>
<feature type="transmembrane region" description="Helical" evidence="10">
    <location>
        <begin position="205"/>
        <end position="226"/>
    </location>
</feature>
<dbReference type="Gene3D" id="1.10.3370.10">
    <property type="entry name" value="SecY subunit domain"/>
    <property type="match status" value="1"/>
</dbReference>
<sequence length="420" mass="45974">MFASLKSAMKIDDLRRKIVFTILMFFVFRLGAHIPVPGIDTAQLKQLMDSGTLFGFIDVISGGAFKKFTIFAMGIMPYINASIIMQLLTVVIPYLERLAKEGQEGQKKIVQFTRYGTVILGFIQAVGMAFYLGKAGVLENAGIGSYAVIAITLTAGTAFLMWLGEMITEKGIGNGISLIIFAGIVSRLPAGLYGMYQYVSTGETSIFAVLFFLVIALVVIAGVVAIQEGQRRIPVQYAKRVVGRKVYGGQSTHIPLKVNQAGVIPVIFAMSILLFPTTIASWFPNNAFAQTIVGIFSFRSVSYMVMYALLIIFFTYFYTAVTFNPQDVADNMKKYGGFIPGLRPGRPTAEYIDRVLTRITLSGAIFLAAIALLPNLVMALTGLNIYFGGTALLIVVGVALETMKQIESQLLMRNYQGFMK</sequence>
<dbReference type="Proteomes" id="UP001329915">
    <property type="component" value="Chromosome"/>
</dbReference>
<evidence type="ECO:0000256" key="8">
    <source>
        <dbReference type="ARBA" id="ARBA00023136"/>
    </source>
</evidence>
<dbReference type="GO" id="GO:0065002">
    <property type="term" value="P:intracellular protein transmembrane transport"/>
    <property type="evidence" value="ECO:0007669"/>
    <property type="project" value="UniProtKB-UniRule"/>
</dbReference>
<comment type="subunit">
    <text evidence="10">Component of the Sec protein translocase complex. Heterotrimer consisting of SecY, SecE and SecG subunits. The heterotrimers can form oligomers, although 1 heterotrimer is thought to be able to translocate proteins. Interacts with the ribosome. Interacts with SecDF, and other proteins may be involved. Interacts with SecA.</text>
</comment>
<keyword evidence="5 10" id="KW-0653">Protein transport</keyword>
<proteinExistence type="inferred from homology"/>
<keyword evidence="3 10" id="KW-0813">Transport</keyword>
<dbReference type="GO" id="GO:0005886">
    <property type="term" value="C:plasma membrane"/>
    <property type="evidence" value="ECO:0007669"/>
    <property type="project" value="UniProtKB-SubCell"/>
</dbReference>
<evidence type="ECO:0000256" key="9">
    <source>
        <dbReference type="ARBA" id="ARBA00039733"/>
    </source>
</evidence>
<evidence type="ECO:0000256" key="11">
    <source>
        <dbReference type="RuleBase" id="RU000537"/>
    </source>
</evidence>
<feature type="transmembrane region" description="Helical" evidence="10">
    <location>
        <begin position="115"/>
        <end position="133"/>
    </location>
</feature>
<comment type="function">
    <text evidence="10 11">The central subunit of the protein translocation channel SecYEG. Consists of two halves formed by TMs 1-5 and 6-10. These two domains form a lateral gate at the front which open onto the bilayer between TMs 2 and 7, and are clamped together by SecE at the back. The channel is closed by both a pore ring composed of hydrophobic SecY resides and a short helix (helix 2A) on the extracellular side of the membrane which forms a plug. The plug probably moves laterally to allow the channel to open. The ring and the pore may move independently.</text>
</comment>
<feature type="transmembrane region" description="Helical" evidence="10">
    <location>
        <begin position="18"/>
        <end position="36"/>
    </location>
</feature>
<dbReference type="PIRSF" id="PIRSF004557">
    <property type="entry name" value="SecY"/>
    <property type="match status" value="1"/>
</dbReference>
<dbReference type="PANTHER" id="PTHR10906">
    <property type="entry name" value="SECY/SEC61-ALPHA FAMILY MEMBER"/>
    <property type="match status" value="1"/>
</dbReference>
<keyword evidence="7 10" id="KW-0811">Translocation</keyword>
<dbReference type="InterPro" id="IPR026593">
    <property type="entry name" value="SecY"/>
</dbReference>
<dbReference type="PRINTS" id="PR00303">
    <property type="entry name" value="SECYTRNLCASE"/>
</dbReference>
<keyword evidence="8 10" id="KW-0472">Membrane</keyword>
<dbReference type="SUPFAM" id="SSF103491">
    <property type="entry name" value="Preprotein translocase SecY subunit"/>
    <property type="match status" value="1"/>
</dbReference>
<evidence type="ECO:0000256" key="6">
    <source>
        <dbReference type="ARBA" id="ARBA00022989"/>
    </source>
</evidence>
<evidence type="ECO:0000256" key="1">
    <source>
        <dbReference type="ARBA" id="ARBA00004141"/>
    </source>
</evidence>
<comment type="similarity">
    <text evidence="2 10 13">Belongs to the SecY/SEC61-alpha family.</text>
</comment>
<evidence type="ECO:0000256" key="10">
    <source>
        <dbReference type="HAMAP-Rule" id="MF_01465"/>
    </source>
</evidence>
<name>A0AAU0UKF9_9FIRM</name>
<organism evidence="14 15">
    <name type="scientific">Metallumcola ferriviriculae</name>
    <dbReference type="NCBI Taxonomy" id="3039180"/>
    <lineage>
        <taxon>Bacteria</taxon>
        <taxon>Bacillati</taxon>
        <taxon>Bacillota</taxon>
        <taxon>Clostridia</taxon>
        <taxon>Neomoorellales</taxon>
        <taxon>Desulfitibacteraceae</taxon>
        <taxon>Metallumcola</taxon>
    </lineage>
</organism>
<feature type="transmembrane region" description="Helical" evidence="10">
    <location>
        <begin position="263"/>
        <end position="283"/>
    </location>
</feature>
<dbReference type="PROSITE" id="PS00755">
    <property type="entry name" value="SECY_1"/>
    <property type="match status" value="1"/>
</dbReference>
<feature type="transmembrane region" description="Helical" evidence="10">
    <location>
        <begin position="75"/>
        <end position="95"/>
    </location>
</feature>
<accession>A0AAU0UKF9</accession>
<feature type="transmembrane region" description="Helical" evidence="10">
    <location>
        <begin position="145"/>
        <end position="164"/>
    </location>
</feature>
<evidence type="ECO:0000256" key="2">
    <source>
        <dbReference type="ARBA" id="ARBA00005751"/>
    </source>
</evidence>
<feature type="transmembrane region" description="Helical" evidence="10">
    <location>
        <begin position="303"/>
        <end position="323"/>
    </location>
</feature>
<keyword evidence="10" id="KW-1003">Cell membrane</keyword>
<dbReference type="FunFam" id="1.10.3370.10:FF:000001">
    <property type="entry name" value="Preprotein translocase subunit SecY"/>
    <property type="match status" value="1"/>
</dbReference>
<dbReference type="InterPro" id="IPR023201">
    <property type="entry name" value="SecY_dom_sf"/>
</dbReference>
<evidence type="ECO:0000256" key="13">
    <source>
        <dbReference type="RuleBase" id="RU004349"/>
    </source>
</evidence>
<dbReference type="GO" id="GO:0043952">
    <property type="term" value="P:protein transport by the Sec complex"/>
    <property type="evidence" value="ECO:0007669"/>
    <property type="project" value="UniProtKB-UniRule"/>
</dbReference>
<keyword evidence="6 10" id="KW-1133">Transmembrane helix</keyword>
<dbReference type="KEGG" id="dbc:MFMK1_000101"/>
<dbReference type="EMBL" id="CP121694">
    <property type="protein sequence ID" value="WRO20343.1"/>
    <property type="molecule type" value="Genomic_DNA"/>
</dbReference>
<dbReference type="PROSITE" id="PS00756">
    <property type="entry name" value="SECY_2"/>
    <property type="match status" value="1"/>
</dbReference>
<evidence type="ECO:0000256" key="3">
    <source>
        <dbReference type="ARBA" id="ARBA00022448"/>
    </source>
</evidence>
<feature type="transmembrane region" description="Helical" evidence="10">
    <location>
        <begin position="383"/>
        <end position="403"/>
    </location>
</feature>
<evidence type="ECO:0000256" key="7">
    <source>
        <dbReference type="ARBA" id="ARBA00023010"/>
    </source>
</evidence>
<evidence type="ECO:0000256" key="12">
    <source>
        <dbReference type="RuleBase" id="RU003484"/>
    </source>
</evidence>